<dbReference type="EMBL" id="PGGH01117709">
    <property type="protein sequence ID" value="NIG59607.1"/>
    <property type="molecule type" value="Genomic_DNA"/>
</dbReference>
<name>A0ABX0S6D6_PONBL</name>
<gene>
    <name evidence="3" type="ORF">BU61_6971</name>
</gene>
<feature type="region of interest" description="Disordered" evidence="1">
    <location>
        <begin position="87"/>
        <end position="107"/>
    </location>
</feature>
<evidence type="ECO:0000313" key="4">
    <source>
        <dbReference type="Proteomes" id="UP001165941"/>
    </source>
</evidence>
<evidence type="ECO:0000313" key="3">
    <source>
        <dbReference type="EMBL" id="NIG59607.1"/>
    </source>
</evidence>
<protein>
    <submittedName>
        <fullName evidence="3">Calmodulin-regulated spectrin-associated protein 1</fullName>
    </submittedName>
</protein>
<comment type="caution">
    <text evidence="3">The sequence shown here is derived from an EMBL/GenBank/DDBJ whole genome shotgun (WGS) entry which is preliminary data.</text>
</comment>
<keyword evidence="4" id="KW-1185">Reference proteome</keyword>
<organism evidence="3 4">
    <name type="scientific">Pontoporia blainvillei</name>
    <name type="common">Franciscana</name>
    <name type="synonym">Delphinus blainvillei</name>
    <dbReference type="NCBI Taxonomy" id="48723"/>
    <lineage>
        <taxon>Eukaryota</taxon>
        <taxon>Metazoa</taxon>
        <taxon>Chordata</taxon>
        <taxon>Craniata</taxon>
        <taxon>Vertebrata</taxon>
        <taxon>Euteleostomi</taxon>
        <taxon>Mammalia</taxon>
        <taxon>Eutheria</taxon>
        <taxon>Laurasiatheria</taxon>
        <taxon>Artiodactyla</taxon>
        <taxon>Whippomorpha</taxon>
        <taxon>Cetacea</taxon>
        <taxon>Odontoceti</taxon>
        <taxon>Pontoporiidae</taxon>
        <taxon>Pontoporia</taxon>
    </lineage>
</organism>
<dbReference type="Pfam" id="PF11971">
    <property type="entry name" value="CAMSAP_CH"/>
    <property type="match status" value="1"/>
</dbReference>
<reference evidence="3" key="1">
    <citation type="submission" date="2018-05" db="EMBL/GenBank/DDBJ databases">
        <authorList>
            <person name="Pedro S.L.S."/>
            <person name="Freitas R.C."/>
            <person name="Barreto A.S."/>
            <person name="Lima A.O.S."/>
        </authorList>
    </citation>
    <scope>NUCLEOTIDE SEQUENCE</scope>
    <source>
        <strain evidence="3">BP203</strain>
        <tissue evidence="3">Muscle</tissue>
    </source>
</reference>
<evidence type="ECO:0000259" key="2">
    <source>
        <dbReference type="Pfam" id="PF11971"/>
    </source>
</evidence>
<accession>A0ABX0S6D6</accession>
<feature type="domain" description="CASAMP second calponin-homology" evidence="2">
    <location>
        <begin position="9"/>
        <end position="51"/>
    </location>
</feature>
<proteinExistence type="predicted"/>
<dbReference type="InterPro" id="IPR032940">
    <property type="entry name" value="CAMSAP"/>
</dbReference>
<dbReference type="InterPro" id="IPR022613">
    <property type="entry name" value="CH_CAMSAP_2"/>
</dbReference>
<dbReference type="PANTHER" id="PTHR21595:SF3">
    <property type="entry name" value="CALMODULIN-REGULATED SPECTRIN-ASSOCIATED PROTEIN 1"/>
    <property type="match status" value="1"/>
</dbReference>
<dbReference type="Proteomes" id="UP001165941">
    <property type="component" value="Unassembled WGS sequence"/>
</dbReference>
<evidence type="ECO:0000256" key="1">
    <source>
        <dbReference type="SAM" id="MobiDB-lite"/>
    </source>
</evidence>
<feature type="region of interest" description="Disordered" evidence="1">
    <location>
        <begin position="152"/>
        <end position="177"/>
    </location>
</feature>
<sequence>MGSCPAAGADICLKEVASMADSLYNIRLLREFSNEYLNRCFYLTLEDMLYTPLVLKPNVMVFIAELFWWFENVKPDFVQPRDVQELKDAKSVSHPRSTRPPVPISNATKRSFLGSPAAASPADLQPPTQLHHLHLEEPELLGKGASAFSPSHPLLPLRQKQQKTVQGEDPPGKKRRLPFAGCFPSLSLELLNITALKIINRLIMT</sequence>
<dbReference type="PANTHER" id="PTHR21595">
    <property type="entry name" value="PATRONIN"/>
    <property type="match status" value="1"/>
</dbReference>